<dbReference type="SUPFAM" id="SSF54001">
    <property type="entry name" value="Cysteine proteinases"/>
    <property type="match status" value="1"/>
</dbReference>
<dbReference type="Proteomes" id="UP000000768">
    <property type="component" value="Chromosome 3"/>
</dbReference>
<reference evidence="1 2" key="1">
    <citation type="journal article" date="2009" name="Nature">
        <title>The Sorghum bicolor genome and the diversification of grasses.</title>
        <authorList>
            <person name="Paterson A.H."/>
            <person name="Bowers J.E."/>
            <person name="Bruggmann R."/>
            <person name="Dubchak I."/>
            <person name="Grimwood J."/>
            <person name="Gundlach H."/>
            <person name="Haberer G."/>
            <person name="Hellsten U."/>
            <person name="Mitros T."/>
            <person name="Poliakov A."/>
            <person name="Schmutz J."/>
            <person name="Spannagl M."/>
            <person name="Tang H."/>
            <person name="Wang X."/>
            <person name="Wicker T."/>
            <person name="Bharti A.K."/>
            <person name="Chapman J."/>
            <person name="Feltus F.A."/>
            <person name="Gowik U."/>
            <person name="Grigoriev I.V."/>
            <person name="Lyons E."/>
            <person name="Maher C.A."/>
            <person name="Martis M."/>
            <person name="Narechania A."/>
            <person name="Otillar R.P."/>
            <person name="Penning B.W."/>
            <person name="Salamov A.A."/>
            <person name="Wang Y."/>
            <person name="Zhang L."/>
            <person name="Carpita N.C."/>
            <person name="Freeling M."/>
            <person name="Gingle A.R."/>
            <person name="Hash C.T."/>
            <person name="Keller B."/>
            <person name="Klein P."/>
            <person name="Kresovich S."/>
            <person name="McCann M.C."/>
            <person name="Ming R."/>
            <person name="Peterson D.G."/>
            <person name="Mehboob-ur-Rahman"/>
            <person name="Ware D."/>
            <person name="Westhoff P."/>
            <person name="Mayer K.F."/>
            <person name="Messing J."/>
            <person name="Rokhsar D.S."/>
        </authorList>
    </citation>
    <scope>NUCLEOTIDE SEQUENCE [LARGE SCALE GENOMIC DNA]</scope>
    <source>
        <strain evidence="2">cv. BTx623</strain>
    </source>
</reference>
<dbReference type="AlphaFoldDB" id="A0A1W0VXS7"/>
<dbReference type="InParanoid" id="A0A1W0VXS7"/>
<dbReference type="Gramene" id="OQU86932">
    <property type="protein sequence ID" value="OQU86932"/>
    <property type="gene ID" value="SORBI_3003G174601"/>
</dbReference>
<dbReference type="Gene3D" id="3.40.395.10">
    <property type="entry name" value="Adenoviral Proteinase, Chain A"/>
    <property type="match status" value="1"/>
</dbReference>
<gene>
    <name evidence="1" type="ORF">SORBI_3003G174601</name>
</gene>
<evidence type="ECO:0000313" key="2">
    <source>
        <dbReference type="Proteomes" id="UP000000768"/>
    </source>
</evidence>
<sequence>MGFHYVNMKRHHMIANIKNQCQLWLSQKANLNIIEPIKKISYKPRKEQVVLIDDAFIDTMDMECLFQPNEFLNDQVINENIMLLRAQDYLKLRAYGKVLLENSLISSILKRDCDDKIKMEDLYPTHDKNEIRTIEKRVLSYLDHDMTLKVR</sequence>
<evidence type="ECO:0000313" key="1">
    <source>
        <dbReference type="EMBL" id="OQU86932.1"/>
    </source>
</evidence>
<proteinExistence type="predicted"/>
<accession>A0A1W0VXS7</accession>
<reference evidence="2" key="2">
    <citation type="journal article" date="2018" name="Plant J.">
        <title>The Sorghum bicolor reference genome: improved assembly, gene annotations, a transcriptome atlas, and signatures of genome organization.</title>
        <authorList>
            <person name="McCormick R.F."/>
            <person name="Truong S.K."/>
            <person name="Sreedasyam A."/>
            <person name="Jenkins J."/>
            <person name="Shu S."/>
            <person name="Sims D."/>
            <person name="Kennedy M."/>
            <person name="Amirebrahimi M."/>
            <person name="Weers B.D."/>
            <person name="McKinley B."/>
            <person name="Mattison A."/>
            <person name="Morishige D.T."/>
            <person name="Grimwood J."/>
            <person name="Schmutz J."/>
            <person name="Mullet J.E."/>
        </authorList>
    </citation>
    <scope>NUCLEOTIDE SEQUENCE [LARGE SCALE GENOMIC DNA]</scope>
    <source>
        <strain evidence="2">cv. BTx623</strain>
    </source>
</reference>
<dbReference type="OMA" id="QENACAI"/>
<protein>
    <submittedName>
        <fullName evidence="1">Uncharacterized protein</fullName>
    </submittedName>
</protein>
<keyword evidence="2" id="KW-1185">Reference proteome</keyword>
<dbReference type="EMBL" id="CM000762">
    <property type="protein sequence ID" value="OQU86932.1"/>
    <property type="molecule type" value="Genomic_DNA"/>
</dbReference>
<dbReference type="InterPro" id="IPR038765">
    <property type="entry name" value="Papain-like_cys_pep_sf"/>
</dbReference>
<organism evidence="1 2">
    <name type="scientific">Sorghum bicolor</name>
    <name type="common">Sorghum</name>
    <name type="synonym">Sorghum vulgare</name>
    <dbReference type="NCBI Taxonomy" id="4558"/>
    <lineage>
        <taxon>Eukaryota</taxon>
        <taxon>Viridiplantae</taxon>
        <taxon>Streptophyta</taxon>
        <taxon>Embryophyta</taxon>
        <taxon>Tracheophyta</taxon>
        <taxon>Spermatophyta</taxon>
        <taxon>Magnoliopsida</taxon>
        <taxon>Liliopsida</taxon>
        <taxon>Poales</taxon>
        <taxon>Poaceae</taxon>
        <taxon>PACMAD clade</taxon>
        <taxon>Panicoideae</taxon>
        <taxon>Andropogonodae</taxon>
        <taxon>Andropogoneae</taxon>
        <taxon>Sorghinae</taxon>
        <taxon>Sorghum</taxon>
    </lineage>
</organism>
<name>A0A1W0VXS7_SORBI</name>